<feature type="active site" description="Charge relay system" evidence="8 9">
    <location>
        <position position="587"/>
    </location>
</feature>
<dbReference type="InterPro" id="IPR000209">
    <property type="entry name" value="Peptidase_S8/S53_dom"/>
</dbReference>
<evidence type="ECO:0000256" key="4">
    <source>
        <dbReference type="ARBA" id="ARBA00022670"/>
    </source>
</evidence>
<feature type="domain" description="PA" evidence="13">
    <location>
        <begin position="431"/>
        <end position="520"/>
    </location>
</feature>
<reference evidence="14 15" key="1">
    <citation type="submission" date="2019-01" db="EMBL/GenBank/DDBJ databases">
        <title>Lactibacter flavus gen. nov., sp. nov., a novel bacterium of the family Propionibacteriaceae isolated from raw milk and dairy products.</title>
        <authorList>
            <person name="Huptas C."/>
            <person name="Wenning M."/>
            <person name="Breitenwieser F."/>
            <person name="Doll E."/>
            <person name="Von Neubeck M."/>
            <person name="Busse H.-J."/>
            <person name="Scherer S."/>
        </authorList>
    </citation>
    <scope>NUCLEOTIDE SEQUENCE [LARGE SCALE GENOMIC DNA]</scope>
    <source>
        <strain evidence="14 15">DSM 22130</strain>
    </source>
</reference>
<keyword evidence="6 9" id="KW-0378">Hydrolase</keyword>
<dbReference type="Gene3D" id="2.60.40.10">
    <property type="entry name" value="Immunoglobulins"/>
    <property type="match status" value="1"/>
</dbReference>
<dbReference type="InterPro" id="IPR013783">
    <property type="entry name" value="Ig-like_fold"/>
</dbReference>
<dbReference type="InterPro" id="IPR022398">
    <property type="entry name" value="Peptidase_S8_His-AS"/>
</dbReference>
<feature type="signal peptide" evidence="11">
    <location>
        <begin position="1"/>
        <end position="16"/>
    </location>
</feature>
<evidence type="ECO:0000256" key="3">
    <source>
        <dbReference type="ARBA" id="ARBA00022525"/>
    </source>
</evidence>
<comment type="similarity">
    <text evidence="1 9 10">Belongs to the peptidase S8 family.</text>
</comment>
<dbReference type="SUPFAM" id="SSF52743">
    <property type="entry name" value="Subtilisin-like"/>
    <property type="match status" value="1"/>
</dbReference>
<organism evidence="14 15">
    <name type="scientific">Propioniciclava tarda</name>
    <dbReference type="NCBI Taxonomy" id="433330"/>
    <lineage>
        <taxon>Bacteria</taxon>
        <taxon>Bacillati</taxon>
        <taxon>Actinomycetota</taxon>
        <taxon>Actinomycetes</taxon>
        <taxon>Propionibacteriales</taxon>
        <taxon>Propionibacteriaceae</taxon>
        <taxon>Propioniciclava</taxon>
    </lineage>
</organism>
<dbReference type="GO" id="GO:0006508">
    <property type="term" value="P:proteolysis"/>
    <property type="evidence" value="ECO:0007669"/>
    <property type="project" value="UniProtKB-KW"/>
</dbReference>
<feature type="active site" description="Charge relay system" evidence="8 9">
    <location>
        <position position="170"/>
    </location>
</feature>
<feature type="active site" description="Charge relay system" evidence="8 9">
    <location>
        <position position="248"/>
    </location>
</feature>
<dbReference type="Gene3D" id="3.40.50.200">
    <property type="entry name" value="Peptidase S8/S53 domain"/>
    <property type="match status" value="1"/>
</dbReference>
<dbReference type="CDD" id="cd07474">
    <property type="entry name" value="Peptidases_S8_subtilisin_Vpr-like"/>
    <property type="match status" value="1"/>
</dbReference>
<dbReference type="PROSITE" id="PS00137">
    <property type="entry name" value="SUBTILASE_HIS"/>
    <property type="match status" value="1"/>
</dbReference>
<dbReference type="Proteomes" id="UP000291933">
    <property type="component" value="Unassembled WGS sequence"/>
</dbReference>
<dbReference type="InterPro" id="IPR050131">
    <property type="entry name" value="Peptidase_S8_subtilisin-like"/>
</dbReference>
<evidence type="ECO:0000259" key="12">
    <source>
        <dbReference type="Pfam" id="PF00082"/>
    </source>
</evidence>
<dbReference type="PROSITE" id="PS00136">
    <property type="entry name" value="SUBTILASE_ASP"/>
    <property type="match status" value="1"/>
</dbReference>
<dbReference type="OrthoDB" id="614750at2"/>
<dbReference type="InterPro" id="IPR023828">
    <property type="entry name" value="Peptidase_S8_Ser-AS"/>
</dbReference>
<evidence type="ECO:0000259" key="13">
    <source>
        <dbReference type="Pfam" id="PF02225"/>
    </source>
</evidence>
<comment type="caution">
    <text evidence="14">The sequence shown here is derived from an EMBL/GenBank/DDBJ whole genome shotgun (WGS) entry which is preliminary data.</text>
</comment>
<dbReference type="PANTHER" id="PTHR43806:SF65">
    <property type="entry name" value="SERINE PROTEASE APRX"/>
    <property type="match status" value="1"/>
</dbReference>
<keyword evidence="4 9" id="KW-0645">Protease</keyword>
<name>A0A4Q9KKV2_PROTD</name>
<dbReference type="GO" id="GO:0005975">
    <property type="term" value="P:carbohydrate metabolic process"/>
    <property type="evidence" value="ECO:0007669"/>
    <property type="project" value="UniProtKB-ARBA"/>
</dbReference>
<dbReference type="GO" id="GO:0004252">
    <property type="term" value="F:serine-type endopeptidase activity"/>
    <property type="evidence" value="ECO:0007669"/>
    <property type="project" value="UniProtKB-UniRule"/>
</dbReference>
<evidence type="ECO:0000313" key="15">
    <source>
        <dbReference type="Proteomes" id="UP000291933"/>
    </source>
</evidence>
<dbReference type="Gene3D" id="3.50.30.30">
    <property type="match status" value="1"/>
</dbReference>
<dbReference type="SUPFAM" id="SSF52025">
    <property type="entry name" value="PA domain"/>
    <property type="match status" value="1"/>
</dbReference>
<keyword evidence="7 9" id="KW-0720">Serine protease</keyword>
<dbReference type="PROSITE" id="PS00138">
    <property type="entry name" value="SUBTILASE_SER"/>
    <property type="match status" value="1"/>
</dbReference>
<keyword evidence="2" id="KW-0134">Cell wall</keyword>
<proteinExistence type="inferred from homology"/>
<dbReference type="AlphaFoldDB" id="A0A4Q9KKV2"/>
<dbReference type="InterPro" id="IPR015500">
    <property type="entry name" value="Peptidase_S8_subtilisin-rel"/>
</dbReference>
<evidence type="ECO:0000256" key="10">
    <source>
        <dbReference type="RuleBase" id="RU003355"/>
    </source>
</evidence>
<keyword evidence="3" id="KW-0964">Secreted</keyword>
<dbReference type="PRINTS" id="PR00723">
    <property type="entry name" value="SUBTILISIN"/>
</dbReference>
<keyword evidence="15" id="KW-1185">Reference proteome</keyword>
<dbReference type="PROSITE" id="PS51892">
    <property type="entry name" value="SUBTILASE"/>
    <property type="match status" value="1"/>
</dbReference>
<gene>
    <name evidence="14" type="ORF">ET996_07325</name>
</gene>
<sequence>MAVSVLALAVPTAAQAAPTSGAQRVNPVRAKVDASVLPKSIADDTRVNVILEMEGDPVAVVEAKAERVLSDSERTSIRSGLKSKQDAARAAISAKGGKVTGQMQSAYNGVQVSVTRKNVEALASVAGVVAVHAIAQHTPDNAVSVPYLGVPGVWQSTGYTGAGVKIGIIDTGIDYTHADFGGPGTAAAYAAANAADTVAADPALFGPNAPRVKGGYDLAGDGYDASGKKGSTTATPDVNPLDCSDAGHGTHVAGTAAGGGVNADGTAYAGPYNAATSERSWSVGPGVAPQADIYAYRVFGCFGSTDLTTLAIDRAVQDGVNVINMSLGSPFGLPDDPSAVAASNAVGAGVVVIASAGNSGGNPYLVGSPSTGAGVISVAAQDSTKEFPGALITIAGGTPMQAINANGASPLPAGPFTIVVLTDDPATGENEALGCSVAAYTKAGVVADGGQIAVSKRGTCARVAKAVNAQKAGAAAALMLNTTDVYPPYEGAIAGDPDTGEAYPVTIPFIGVKSSQAAAIIAAAGKTLTLAANRLANPAYTALADFSSGGPRSYDSGLRPSVTAPGVSIMSALVGSGSGSEILSGTSMAAPQTAGAAALTVQAHRSWSSQDIAAALVSTADAGKIAGYRLTLGGQGQIDVAQSVATRSVLLGDQFTTSTGVRLREPSVSFGLAELSSKYSATKNVVIKNNGTTPVTYTMSSAATPQSVAASVMVTPQTVRVAPGRSEIVRVKLSVDPAKLSTSEGPGFQFAEVSGSVVATASDGSTLAVPYLLVPRAEAKAAVSLGGRPQDRDGLTATFTNKGGALPAGLDFYTLGLLDGRDLPANSLSAGMDLRAAGVQAFPADDLLVFAINNWTRYSNAAVHEFDVQVDTNLDGTPDYVVFAADYGLVTTGDPNGKMATFVYTMSDGSLYATAFTTAPTDSSTVLLSVGLSDLGLTSAHGTFKYTVMSYSGEDTATVDKMAGWATYNPFAKALLSDGTYATVERNKSLSMKLPVDPTAMAATKPLGLMVVAYDNAAGASEALLVPVR</sequence>
<dbReference type="Pfam" id="PF02225">
    <property type="entry name" value="PA"/>
    <property type="match status" value="1"/>
</dbReference>
<feature type="chain" id="PRO_5020440221" evidence="11">
    <location>
        <begin position="17"/>
        <end position="1029"/>
    </location>
</feature>
<evidence type="ECO:0000256" key="7">
    <source>
        <dbReference type="ARBA" id="ARBA00022825"/>
    </source>
</evidence>
<evidence type="ECO:0000256" key="5">
    <source>
        <dbReference type="ARBA" id="ARBA00022729"/>
    </source>
</evidence>
<evidence type="ECO:0000313" key="14">
    <source>
        <dbReference type="EMBL" id="TBT95127.1"/>
    </source>
</evidence>
<dbReference type="InterPro" id="IPR046450">
    <property type="entry name" value="PA_dom_sf"/>
</dbReference>
<protein>
    <submittedName>
        <fullName evidence="14">Peptidase S8 and S53 subtilisin kexin sedolisin</fullName>
    </submittedName>
</protein>
<evidence type="ECO:0000256" key="2">
    <source>
        <dbReference type="ARBA" id="ARBA00022512"/>
    </source>
</evidence>
<dbReference type="Pfam" id="PF00082">
    <property type="entry name" value="Peptidase_S8"/>
    <property type="match status" value="1"/>
</dbReference>
<dbReference type="InterPro" id="IPR003137">
    <property type="entry name" value="PA_domain"/>
</dbReference>
<feature type="domain" description="Peptidase S8/S53" evidence="12">
    <location>
        <begin position="161"/>
        <end position="624"/>
    </location>
</feature>
<evidence type="ECO:0000256" key="11">
    <source>
        <dbReference type="SAM" id="SignalP"/>
    </source>
</evidence>
<accession>A0A4Q9KKV2</accession>
<evidence type="ECO:0000256" key="9">
    <source>
        <dbReference type="PROSITE-ProRule" id="PRU01240"/>
    </source>
</evidence>
<dbReference type="InterPro" id="IPR034213">
    <property type="entry name" value="S8_Vpr-like"/>
</dbReference>
<evidence type="ECO:0000256" key="1">
    <source>
        <dbReference type="ARBA" id="ARBA00011073"/>
    </source>
</evidence>
<keyword evidence="5 11" id="KW-0732">Signal</keyword>
<evidence type="ECO:0000256" key="6">
    <source>
        <dbReference type="ARBA" id="ARBA00022801"/>
    </source>
</evidence>
<dbReference type="EMBL" id="SDMR01000007">
    <property type="protein sequence ID" value="TBT95127.1"/>
    <property type="molecule type" value="Genomic_DNA"/>
</dbReference>
<dbReference type="InterPro" id="IPR023827">
    <property type="entry name" value="Peptidase_S8_Asp-AS"/>
</dbReference>
<evidence type="ECO:0000256" key="8">
    <source>
        <dbReference type="PIRSR" id="PIRSR615500-1"/>
    </source>
</evidence>
<dbReference type="InterPro" id="IPR036852">
    <property type="entry name" value="Peptidase_S8/S53_dom_sf"/>
</dbReference>
<dbReference type="PANTHER" id="PTHR43806">
    <property type="entry name" value="PEPTIDASE S8"/>
    <property type="match status" value="1"/>
</dbReference>